<dbReference type="GO" id="GO:0042542">
    <property type="term" value="P:response to hydrogen peroxide"/>
    <property type="evidence" value="ECO:0007669"/>
    <property type="project" value="TreeGrafter"/>
</dbReference>
<evidence type="ECO:0000313" key="4">
    <source>
        <dbReference type="Proteomes" id="UP000077069"/>
    </source>
</evidence>
<dbReference type="STRING" id="1460663.A0A177CU76"/>
<dbReference type="GO" id="GO:0004096">
    <property type="term" value="F:catalase activity"/>
    <property type="evidence" value="ECO:0007669"/>
    <property type="project" value="InterPro"/>
</dbReference>
<dbReference type="PANTHER" id="PTHR11465:SF62">
    <property type="entry name" value="CATALASE T"/>
    <property type="match status" value="1"/>
</dbReference>
<dbReference type="Gene3D" id="2.40.180.10">
    <property type="entry name" value="Catalase core domain"/>
    <property type="match status" value="1"/>
</dbReference>
<evidence type="ECO:0000256" key="1">
    <source>
        <dbReference type="SAM" id="MobiDB-lite"/>
    </source>
</evidence>
<dbReference type="InterPro" id="IPR018028">
    <property type="entry name" value="Catalase"/>
</dbReference>
<dbReference type="AlphaFoldDB" id="A0A177CU76"/>
<dbReference type="Pfam" id="PF00199">
    <property type="entry name" value="Catalase"/>
    <property type="match status" value="1"/>
</dbReference>
<dbReference type="SMART" id="SM01060">
    <property type="entry name" value="Catalase"/>
    <property type="match status" value="1"/>
</dbReference>
<dbReference type="PROSITE" id="PS51402">
    <property type="entry name" value="CATALASE_3"/>
    <property type="match status" value="1"/>
</dbReference>
<feature type="compositionally biased region" description="Polar residues" evidence="1">
    <location>
        <begin position="46"/>
        <end position="78"/>
    </location>
</feature>
<keyword evidence="4" id="KW-1185">Reference proteome</keyword>
<dbReference type="GeneID" id="28757541"/>
<dbReference type="Proteomes" id="UP000077069">
    <property type="component" value="Unassembled WGS sequence"/>
</dbReference>
<accession>A0A177CU76</accession>
<dbReference type="InterPro" id="IPR011614">
    <property type="entry name" value="Catalase_core"/>
</dbReference>
<dbReference type="InterPro" id="IPR020835">
    <property type="entry name" value="Catalase_sf"/>
</dbReference>
<evidence type="ECO:0000259" key="2">
    <source>
        <dbReference type="SMART" id="SM01060"/>
    </source>
</evidence>
<dbReference type="PANTHER" id="PTHR11465">
    <property type="entry name" value="CATALASE"/>
    <property type="match status" value="1"/>
</dbReference>
<dbReference type="GO" id="GO:0042744">
    <property type="term" value="P:hydrogen peroxide catabolic process"/>
    <property type="evidence" value="ECO:0007669"/>
    <property type="project" value="TreeGrafter"/>
</dbReference>
<dbReference type="InParanoid" id="A0A177CU76"/>
<protein>
    <submittedName>
        <fullName evidence="3">Catalase domain-containing protein</fullName>
    </submittedName>
</protein>
<feature type="region of interest" description="Disordered" evidence="1">
    <location>
        <begin position="41"/>
        <end position="91"/>
    </location>
</feature>
<organism evidence="3 4">
    <name type="scientific">Paraphaeosphaeria sporulosa</name>
    <dbReference type="NCBI Taxonomy" id="1460663"/>
    <lineage>
        <taxon>Eukaryota</taxon>
        <taxon>Fungi</taxon>
        <taxon>Dikarya</taxon>
        <taxon>Ascomycota</taxon>
        <taxon>Pezizomycotina</taxon>
        <taxon>Dothideomycetes</taxon>
        <taxon>Pleosporomycetidae</taxon>
        <taxon>Pleosporales</taxon>
        <taxon>Massarineae</taxon>
        <taxon>Didymosphaeriaceae</taxon>
        <taxon>Paraphaeosphaeria</taxon>
    </lineage>
</organism>
<gene>
    <name evidence="3" type="ORF">CC84DRAFT_1084451</name>
</gene>
<evidence type="ECO:0000313" key="3">
    <source>
        <dbReference type="EMBL" id="OAG10337.1"/>
    </source>
</evidence>
<sequence length="321" mass="34725">MPLSTSTETVETSQGLVAAMRSAQPPNTSQSFRPAHAKGHLLKGTFTPTPTAASLSSAPHFAQPSTPLTLRFSSSTGLPSIADTEPTANPRGLAIRFHLPEGEDGKRRHTDIIAHSTRSFPTRTGAEFLELLRALGAGGDSVPQFLAKHPETVRFLEEPKPSPVSFATERYYGVNAYVFTDGQGRETSVRYRVEPVAGVATLGKEELAGKSKTYLFDELAPRLDGGPILFRLTAQVAAADDVTDNATVLWPEEREIVELGEIKIEKALEEEASLVEQKGIIFDPVPRVAGVRASKDPLLDVRADVYLISGKQRREAEVAKA</sequence>
<dbReference type="GO" id="GO:0020037">
    <property type="term" value="F:heme binding"/>
    <property type="evidence" value="ECO:0007669"/>
    <property type="project" value="InterPro"/>
</dbReference>
<dbReference type="CDD" id="cd08153">
    <property type="entry name" value="srpA_like"/>
    <property type="match status" value="1"/>
</dbReference>
<dbReference type="Gene3D" id="1.20.1280.120">
    <property type="match status" value="1"/>
</dbReference>
<dbReference type="PIRSF" id="PIRSF000296">
    <property type="entry name" value="SrpA"/>
    <property type="match status" value="1"/>
</dbReference>
<dbReference type="SUPFAM" id="SSF56634">
    <property type="entry name" value="Heme-dependent catalase-like"/>
    <property type="match status" value="1"/>
</dbReference>
<dbReference type="InterPro" id="IPR024168">
    <property type="entry name" value="Catalase_SrpA-type_pred"/>
</dbReference>
<reference evidence="3 4" key="1">
    <citation type="submission" date="2016-05" db="EMBL/GenBank/DDBJ databases">
        <title>Comparative analysis of secretome profiles of manganese(II)-oxidizing ascomycete fungi.</title>
        <authorList>
            <consortium name="DOE Joint Genome Institute"/>
            <person name="Zeiner C.A."/>
            <person name="Purvine S.O."/>
            <person name="Zink E.M."/>
            <person name="Wu S."/>
            <person name="Pasa-Tolic L."/>
            <person name="Chaput D.L."/>
            <person name="Haridas S."/>
            <person name="Grigoriev I.V."/>
            <person name="Santelli C.M."/>
            <person name="Hansel C.M."/>
        </authorList>
    </citation>
    <scope>NUCLEOTIDE SEQUENCE [LARGE SCALE GENOMIC DNA]</scope>
    <source>
        <strain evidence="3 4">AP3s5-JAC2a</strain>
    </source>
</reference>
<dbReference type="GO" id="GO:0005739">
    <property type="term" value="C:mitochondrion"/>
    <property type="evidence" value="ECO:0007669"/>
    <property type="project" value="TreeGrafter"/>
</dbReference>
<dbReference type="GO" id="GO:0005777">
    <property type="term" value="C:peroxisome"/>
    <property type="evidence" value="ECO:0007669"/>
    <property type="project" value="TreeGrafter"/>
</dbReference>
<dbReference type="OrthoDB" id="2379805at2759"/>
<name>A0A177CU76_9PLEO</name>
<dbReference type="RefSeq" id="XP_018040702.1">
    <property type="nucleotide sequence ID" value="XM_018174055.1"/>
</dbReference>
<feature type="domain" description="Catalase core" evidence="2">
    <location>
        <begin position="11"/>
        <end position="319"/>
    </location>
</feature>
<dbReference type="EMBL" id="KV441549">
    <property type="protein sequence ID" value="OAG10337.1"/>
    <property type="molecule type" value="Genomic_DNA"/>
</dbReference>
<proteinExistence type="predicted"/>